<dbReference type="WBParaSite" id="RSKR_0000883850.1">
    <property type="protein sequence ID" value="RSKR_0000883850.1"/>
    <property type="gene ID" value="RSKR_0000883850"/>
</dbReference>
<organism evidence="1 2">
    <name type="scientific">Rhabditophanes sp. KR3021</name>
    <dbReference type="NCBI Taxonomy" id="114890"/>
    <lineage>
        <taxon>Eukaryota</taxon>
        <taxon>Metazoa</taxon>
        <taxon>Ecdysozoa</taxon>
        <taxon>Nematoda</taxon>
        <taxon>Chromadorea</taxon>
        <taxon>Rhabditida</taxon>
        <taxon>Tylenchina</taxon>
        <taxon>Panagrolaimomorpha</taxon>
        <taxon>Strongyloidoidea</taxon>
        <taxon>Alloionematidae</taxon>
        <taxon>Rhabditophanes</taxon>
    </lineage>
</organism>
<accession>A0AC35U8X7</accession>
<dbReference type="Proteomes" id="UP000095286">
    <property type="component" value="Unplaced"/>
</dbReference>
<name>A0AC35U8X7_9BILA</name>
<reference evidence="2" key="1">
    <citation type="submission" date="2016-11" db="UniProtKB">
        <authorList>
            <consortium name="WormBaseParasite"/>
        </authorList>
    </citation>
    <scope>IDENTIFICATION</scope>
    <source>
        <strain evidence="2">KR3021</strain>
    </source>
</reference>
<evidence type="ECO:0000313" key="1">
    <source>
        <dbReference type="Proteomes" id="UP000095286"/>
    </source>
</evidence>
<sequence>MDETSNLFNLMITLNKIAFVNSILIFLIGGTLNIILLYICYKIKNNEFKACRKMITLFTFTDLMYIITQSFTIHVGGAGNKTGILCSIGLINNFGEQIAIFGILAGVFFYLCTITNNFVISAYRYLIIVRGVKFTNFKFFILMSTNFIWNFLVVLIWYIDIKLTDKNEFEKTKNGIPYEYFIGLNNSTVPCIFFNPFKLRGIVIFVQTNLTFVLIVFGSSELIYLIHNKLKNNTSVSSPKTKKLQSQLTLIMLIELVNPLVLTIIPVLPISYSVIMGYDLHGFMHIMLILMAWSVIINPIATILCIGPILKYLTSFFHKKKFFVNVVPIK</sequence>
<evidence type="ECO:0000313" key="2">
    <source>
        <dbReference type="WBParaSite" id="RSKR_0000883850.1"/>
    </source>
</evidence>
<protein>
    <submittedName>
        <fullName evidence="2">G_PROTEIN_RECEP_F1_2 domain-containing protein</fullName>
    </submittedName>
</protein>
<proteinExistence type="predicted"/>